<feature type="region of interest" description="Disordered" evidence="1">
    <location>
        <begin position="403"/>
        <end position="436"/>
    </location>
</feature>
<organism evidence="3 4">
    <name type="scientific">Loxostege sticticalis</name>
    <name type="common">Beet webworm moth</name>
    <dbReference type="NCBI Taxonomy" id="481309"/>
    <lineage>
        <taxon>Eukaryota</taxon>
        <taxon>Metazoa</taxon>
        <taxon>Ecdysozoa</taxon>
        <taxon>Arthropoda</taxon>
        <taxon>Hexapoda</taxon>
        <taxon>Insecta</taxon>
        <taxon>Pterygota</taxon>
        <taxon>Neoptera</taxon>
        <taxon>Endopterygota</taxon>
        <taxon>Lepidoptera</taxon>
        <taxon>Glossata</taxon>
        <taxon>Ditrysia</taxon>
        <taxon>Pyraloidea</taxon>
        <taxon>Crambidae</taxon>
        <taxon>Pyraustinae</taxon>
        <taxon>Loxostege</taxon>
    </lineage>
</organism>
<keyword evidence="2" id="KW-0472">Membrane</keyword>
<feature type="region of interest" description="Disordered" evidence="1">
    <location>
        <begin position="192"/>
        <end position="211"/>
    </location>
</feature>
<evidence type="ECO:0000256" key="2">
    <source>
        <dbReference type="SAM" id="Phobius"/>
    </source>
</evidence>
<keyword evidence="2" id="KW-0812">Transmembrane</keyword>
<feature type="transmembrane region" description="Helical" evidence="2">
    <location>
        <begin position="12"/>
        <end position="36"/>
    </location>
</feature>
<evidence type="ECO:0000256" key="1">
    <source>
        <dbReference type="SAM" id="MobiDB-lite"/>
    </source>
</evidence>
<gene>
    <name evidence="3" type="ORF">ABMA28_001174</name>
</gene>
<feature type="compositionally biased region" description="Basic and acidic residues" evidence="1">
    <location>
        <begin position="147"/>
        <end position="176"/>
    </location>
</feature>
<sequence length="459" mass="52592">MCDLKSLNFKVVLYFLVYSSMVLGLFVSFMYLMTVVDPDLMNLPQKATIMYYHSDHSHSRPGDDDEDNKTMLPPELYKDFKDYTELLANIPRNAKIFLEAIFLKFLYNMAMSRASMCVVGYSLVILFLFVLFIFLMTTVNPEPLAARPDEDKPAEKPDEDKPAEKPDEEKPAESRKGYNFDLIADEEIGGDEEESLGYGLEKAEESDETTRPHRFAKLIPLYRHLLRTNGFVNSSLVRDVRPPVIPSLQRLSSTTHKPFYYKKRNSNMTKTNNMNRINSNITMTTEHSSAKGVRRSVNEIETKSMIEEENSGIILKIMDDSGRSRIEIKLGPNGLLEENKSRRYENSANKSKTNNNSNEDDDGLDEVDSSVSVIKILPNYTLVLDDIDQWLVSLNVDKPKSLDYEGQDVKDLNSSISENRNTSARENEAKGDSAAQIRPLFLRDQHRNLRKKMTSPYKW</sequence>
<protein>
    <submittedName>
        <fullName evidence="3">Uncharacterized protein</fullName>
    </submittedName>
</protein>
<evidence type="ECO:0000313" key="4">
    <source>
        <dbReference type="Proteomes" id="UP001549921"/>
    </source>
</evidence>
<feature type="compositionally biased region" description="Low complexity" evidence="1">
    <location>
        <begin position="346"/>
        <end position="357"/>
    </location>
</feature>
<evidence type="ECO:0000313" key="3">
    <source>
        <dbReference type="EMBL" id="KAL0833061.1"/>
    </source>
</evidence>
<feature type="region of interest" description="Disordered" evidence="1">
    <location>
        <begin position="339"/>
        <end position="365"/>
    </location>
</feature>
<feature type="transmembrane region" description="Helical" evidence="2">
    <location>
        <begin position="114"/>
        <end position="136"/>
    </location>
</feature>
<keyword evidence="2" id="KW-1133">Transmembrane helix</keyword>
<reference evidence="3 4" key="1">
    <citation type="submission" date="2024-06" db="EMBL/GenBank/DDBJ databases">
        <title>A chromosome-level genome assembly of beet webworm, Loxostege sticticalis.</title>
        <authorList>
            <person name="Zhang Y."/>
        </authorList>
    </citation>
    <scope>NUCLEOTIDE SEQUENCE [LARGE SCALE GENOMIC DNA]</scope>
    <source>
        <strain evidence="3">AQ028</strain>
        <tissue evidence="3">Male pupae</tissue>
    </source>
</reference>
<feature type="compositionally biased region" description="Polar residues" evidence="1">
    <location>
        <begin position="412"/>
        <end position="422"/>
    </location>
</feature>
<dbReference type="Proteomes" id="UP001549921">
    <property type="component" value="Unassembled WGS sequence"/>
</dbReference>
<name>A0ABD0T4X4_LOXSC</name>
<comment type="caution">
    <text evidence="3">The sequence shown here is derived from an EMBL/GenBank/DDBJ whole genome shotgun (WGS) entry which is preliminary data.</text>
</comment>
<feature type="region of interest" description="Disordered" evidence="1">
    <location>
        <begin position="144"/>
        <end position="176"/>
    </location>
</feature>
<accession>A0ABD0T4X4</accession>
<proteinExistence type="predicted"/>
<dbReference type="AlphaFoldDB" id="A0ABD0T4X4"/>
<dbReference type="EMBL" id="JBEDNZ010000010">
    <property type="protein sequence ID" value="KAL0833061.1"/>
    <property type="molecule type" value="Genomic_DNA"/>
</dbReference>